<dbReference type="EMBL" id="BCLY01000005">
    <property type="protein sequence ID" value="GAQ05874.1"/>
    <property type="molecule type" value="Genomic_DNA"/>
</dbReference>
<feature type="region of interest" description="Disordered" evidence="1">
    <location>
        <begin position="1"/>
        <end position="22"/>
    </location>
</feature>
<dbReference type="AlphaFoldDB" id="A0AAN4PG13"/>
<proteinExistence type="predicted"/>
<organism evidence="2 3">
    <name type="scientific">Aspergillus lentulus</name>
    <dbReference type="NCBI Taxonomy" id="293939"/>
    <lineage>
        <taxon>Eukaryota</taxon>
        <taxon>Fungi</taxon>
        <taxon>Dikarya</taxon>
        <taxon>Ascomycota</taxon>
        <taxon>Pezizomycotina</taxon>
        <taxon>Eurotiomycetes</taxon>
        <taxon>Eurotiomycetidae</taxon>
        <taxon>Eurotiales</taxon>
        <taxon>Aspergillaceae</taxon>
        <taxon>Aspergillus</taxon>
        <taxon>Aspergillus subgen. Fumigati</taxon>
    </lineage>
</organism>
<sequence length="375" mass="41142">MAATGDAPESDDADTETETIQTHAGNCLRHMLGQPARRLGVQDLDDLSLPQRDIDRMKARITPKGRGASSSSGYVASGRGSAPATRLCISRTKPLGVLPSEGRVQRKRTKAKEATRPGALDAYNGAEFMVSPSGTNSNFECPLLLAQQLDGADDAAPEDENGQTSAHIRYPGADARLFPGDTGRVARAAALQLYMSAIKAISICFYGDDSSTGTGRFSKPSDSTKIWRMVRPHGRCTARGPHVWFLKATALYNRAFDMCGYLAILYSRIRRAGTILDRSDDGDVDWFHEYKQLATIAELPNRPPYKLLQPKAFLSLFRLGHLASRDAYWALQVIMRMICLRRDMGDPVDCDDNRGVDRRRHPADGTSVPTCHADV</sequence>
<feature type="compositionally biased region" description="Acidic residues" evidence="1">
    <location>
        <begin position="8"/>
        <end position="17"/>
    </location>
</feature>
<name>A0AAN4PG13_ASPLE</name>
<dbReference type="Proteomes" id="UP000051487">
    <property type="component" value="Unassembled WGS sequence"/>
</dbReference>
<evidence type="ECO:0000313" key="3">
    <source>
        <dbReference type="Proteomes" id="UP000051487"/>
    </source>
</evidence>
<feature type="region of interest" description="Disordered" evidence="1">
    <location>
        <begin position="352"/>
        <end position="375"/>
    </location>
</feature>
<protein>
    <submittedName>
        <fullName evidence="2">Uncharacterized protein</fullName>
    </submittedName>
</protein>
<comment type="caution">
    <text evidence="2">The sequence shown here is derived from an EMBL/GenBank/DDBJ whole genome shotgun (WGS) entry which is preliminary data.</text>
</comment>
<evidence type="ECO:0000313" key="2">
    <source>
        <dbReference type="EMBL" id="GAQ05874.1"/>
    </source>
</evidence>
<accession>A0AAN4PG13</accession>
<evidence type="ECO:0000256" key="1">
    <source>
        <dbReference type="SAM" id="MobiDB-lite"/>
    </source>
</evidence>
<gene>
    <name evidence="2" type="ORF">ALT_3195</name>
</gene>
<reference evidence="2 3" key="1">
    <citation type="submission" date="2015-11" db="EMBL/GenBank/DDBJ databases">
        <title>Aspergillus lentulus strain IFM 54703T.</title>
        <authorList>
            <person name="Kusuya Y."/>
            <person name="Sakai K."/>
            <person name="Kamei K."/>
            <person name="Takahashi H."/>
            <person name="Yaguchi T."/>
        </authorList>
    </citation>
    <scope>NUCLEOTIDE SEQUENCE [LARGE SCALE GENOMIC DNA]</scope>
    <source>
        <strain evidence="2 3">IFM 54703</strain>
    </source>
</reference>